<dbReference type="EMBL" id="ML994694">
    <property type="protein sequence ID" value="KAF2177131.1"/>
    <property type="molecule type" value="Genomic_DNA"/>
</dbReference>
<evidence type="ECO:0000313" key="3">
    <source>
        <dbReference type="EMBL" id="KAF2177131.1"/>
    </source>
</evidence>
<dbReference type="InterPro" id="IPR010730">
    <property type="entry name" value="HET"/>
</dbReference>
<evidence type="ECO:0000313" key="4">
    <source>
        <dbReference type="Proteomes" id="UP000800200"/>
    </source>
</evidence>
<dbReference type="OrthoDB" id="2426273at2759"/>
<dbReference type="Proteomes" id="UP000800200">
    <property type="component" value="Unassembled WGS sequence"/>
</dbReference>
<dbReference type="PANTHER" id="PTHR39596">
    <property type="match status" value="1"/>
</dbReference>
<evidence type="ECO:0000256" key="1">
    <source>
        <dbReference type="SAM" id="MobiDB-lite"/>
    </source>
</evidence>
<feature type="compositionally biased region" description="Low complexity" evidence="1">
    <location>
        <begin position="855"/>
        <end position="864"/>
    </location>
</feature>
<feature type="region of interest" description="Disordered" evidence="1">
    <location>
        <begin position="849"/>
        <end position="949"/>
    </location>
</feature>
<feature type="compositionally biased region" description="Polar residues" evidence="1">
    <location>
        <begin position="936"/>
        <end position="947"/>
    </location>
</feature>
<evidence type="ECO:0000259" key="2">
    <source>
        <dbReference type="Pfam" id="PF06985"/>
    </source>
</evidence>
<feature type="domain" description="Heterokaryon incompatibility" evidence="2">
    <location>
        <begin position="365"/>
        <end position="450"/>
    </location>
</feature>
<gene>
    <name evidence="3" type="ORF">K469DRAFT_697488</name>
</gene>
<protein>
    <recommendedName>
        <fullName evidence="2">Heterokaryon incompatibility domain-containing protein</fullName>
    </recommendedName>
</protein>
<keyword evidence="4" id="KW-1185">Reference proteome</keyword>
<name>A0A6A6DCD6_9PEZI</name>
<dbReference type="PANTHER" id="PTHR39596:SF2">
    <property type="entry name" value="HET DOMAIN PROTEIN (AFU_ORTHOLOGUE AFUA_1G17550)-RELATED"/>
    <property type="match status" value="1"/>
</dbReference>
<reference evidence="3" key="1">
    <citation type="journal article" date="2020" name="Stud. Mycol.">
        <title>101 Dothideomycetes genomes: a test case for predicting lifestyles and emergence of pathogens.</title>
        <authorList>
            <person name="Haridas S."/>
            <person name="Albert R."/>
            <person name="Binder M."/>
            <person name="Bloem J."/>
            <person name="Labutti K."/>
            <person name="Salamov A."/>
            <person name="Andreopoulos B."/>
            <person name="Baker S."/>
            <person name="Barry K."/>
            <person name="Bills G."/>
            <person name="Bluhm B."/>
            <person name="Cannon C."/>
            <person name="Castanera R."/>
            <person name="Culley D."/>
            <person name="Daum C."/>
            <person name="Ezra D."/>
            <person name="Gonzalez J."/>
            <person name="Henrissat B."/>
            <person name="Kuo A."/>
            <person name="Liang C."/>
            <person name="Lipzen A."/>
            <person name="Lutzoni F."/>
            <person name="Magnuson J."/>
            <person name="Mondo S."/>
            <person name="Nolan M."/>
            <person name="Ohm R."/>
            <person name="Pangilinan J."/>
            <person name="Park H.-J."/>
            <person name="Ramirez L."/>
            <person name="Alfaro M."/>
            <person name="Sun H."/>
            <person name="Tritt A."/>
            <person name="Yoshinaga Y."/>
            <person name="Zwiers L.-H."/>
            <person name="Turgeon B."/>
            <person name="Goodwin S."/>
            <person name="Spatafora J."/>
            <person name="Crous P."/>
            <person name="Grigoriev I."/>
        </authorList>
    </citation>
    <scope>NUCLEOTIDE SEQUENCE</scope>
    <source>
        <strain evidence="3">CBS 207.26</strain>
    </source>
</reference>
<proteinExistence type="predicted"/>
<dbReference type="Pfam" id="PF06985">
    <property type="entry name" value="HET"/>
    <property type="match status" value="1"/>
</dbReference>
<dbReference type="AlphaFoldDB" id="A0A6A6DCD6"/>
<accession>A0A6A6DCD6</accession>
<organism evidence="3 4">
    <name type="scientific">Zopfia rhizophila CBS 207.26</name>
    <dbReference type="NCBI Taxonomy" id="1314779"/>
    <lineage>
        <taxon>Eukaryota</taxon>
        <taxon>Fungi</taxon>
        <taxon>Dikarya</taxon>
        <taxon>Ascomycota</taxon>
        <taxon>Pezizomycotina</taxon>
        <taxon>Dothideomycetes</taxon>
        <taxon>Dothideomycetes incertae sedis</taxon>
        <taxon>Zopfiaceae</taxon>
        <taxon>Zopfia</taxon>
    </lineage>
</organism>
<sequence length="972" mass="111234">MEHLGLSILKGTFDVAYEGNEYRPGCTFHTFPADQGWDLDTSTYKLTPISGKQKTTFVKFMQSWLFFGLIATVVYDDNRRDFNFERLIPNESKIDTTKLSDILEEWQKWELDKRNFSGQKMRMIRAQLALDLARNVVRRYCSIENLVMDGTVQLFDYVYPNLALSLMVLGETLTTAKAKIISQVSFDVRGWYGDASIGWGTPQAVIDKMKKQNWCPRTIKLLTSQLRENATALLSVLLSHHDHEFEGHKTAKCDEDECKVKSSHPEYPDEYATKHHPKCLHNTSASYPCRPNESCRVSPRLREREKEHHGPTCHSPCHNMIGVNIEEVVGIIRDGRIPLIKFNKRLCRNDPIRLEVIGGTFSTEYATISHVWSDGYGNPDANKLWRCQLHYFWLLLTEAQAQTRTKHSQPLPFWIDTLTIPVDDKYKLERRTAIQQIYDVYSKAKYTIIIDNGLNSMPWSETDYTTTAMRILASGWMRRLWTLQEAYLSRKLLFAVKHVHPEKFPLVDLDEIEDLYIKSDEGLVSNLRVSARSYYHNMLGQDRKAKIHNLTSTNSIGLIASVWRAAQWRTTSHLEHETLALATLLNLDYQNKSVGTTELLKQEEDKKKKLDEKMIHFWELLEESSPGAIPPGIIFLPGDRIEERGFGWAPRSWMLAQGIDHPDPMSMISKPATLSPEKGGLLVEFPGFLLHCQDRDTMLRDTMLTDTKGQGIWFPSDNSLSEWYHLEWADDKRYSTKIGINHDYRHEDLAIILCRSRPREIAEIGLLVEIYKTRTQRELGKDHKQRIFAVYLLGRVNIRREMDDRKYPEEKMKLIQSQDPENHNLICGEALDEDQKWYVDCRTTLTDGATEDESSALSSSVSVANVTPEGRLRPIGMTTRADETAQSETEGGTSRADTEASGEGLGASTQTLAQTRQDDGATAPASEQEQRDSNEQELGTHQVSITSKVERRPTLVGKILGKITRPFTVHEG</sequence>